<dbReference type="Pfam" id="PF12704">
    <property type="entry name" value="MacB_PCD"/>
    <property type="match status" value="1"/>
</dbReference>
<dbReference type="PANTHER" id="PTHR30489:SF0">
    <property type="entry name" value="LIPOPROTEIN-RELEASING SYSTEM TRANSMEMBRANE PROTEIN LOLE"/>
    <property type="match status" value="1"/>
</dbReference>
<feature type="domain" description="MacB-like periplasmic core" evidence="9">
    <location>
        <begin position="18"/>
        <end position="234"/>
    </location>
</feature>
<protein>
    <recommendedName>
        <fullName evidence="12">ABC transporter permease</fullName>
    </recommendedName>
</protein>
<feature type="domain" description="ABC3 transporter permease C-terminal" evidence="8">
    <location>
        <begin position="266"/>
        <end position="389"/>
    </location>
</feature>
<feature type="transmembrane region" description="Helical" evidence="7">
    <location>
        <begin position="370"/>
        <end position="389"/>
    </location>
</feature>
<accession>G0GG64</accession>
<dbReference type="HOGENOM" id="CLU_000604_8_6_12"/>
<evidence type="ECO:0000256" key="6">
    <source>
        <dbReference type="ARBA" id="ARBA00023136"/>
    </source>
</evidence>
<organism evidence="10 11">
    <name type="scientific">Winmispira thermophila (strain ATCC 700085 / DSM 6578 / Z-1203)</name>
    <name type="common">Spirochaeta thermophila</name>
    <dbReference type="NCBI Taxonomy" id="869211"/>
    <lineage>
        <taxon>Bacteria</taxon>
        <taxon>Pseudomonadati</taxon>
        <taxon>Spirochaetota</taxon>
        <taxon>Spirochaetia</taxon>
        <taxon>Winmispirales</taxon>
        <taxon>Winmispiraceae</taxon>
        <taxon>Winmispira</taxon>
    </lineage>
</organism>
<dbReference type="STRING" id="869211.Spith_2285"/>
<dbReference type="InterPro" id="IPR025857">
    <property type="entry name" value="MacB_PCD"/>
</dbReference>
<keyword evidence="6 7" id="KW-0472">Membrane</keyword>
<evidence type="ECO:0000256" key="5">
    <source>
        <dbReference type="ARBA" id="ARBA00022989"/>
    </source>
</evidence>
<name>G0GG64_WINT7</name>
<keyword evidence="4 7" id="KW-0812">Transmembrane</keyword>
<evidence type="ECO:0000259" key="9">
    <source>
        <dbReference type="Pfam" id="PF12704"/>
    </source>
</evidence>
<evidence type="ECO:0000256" key="1">
    <source>
        <dbReference type="ARBA" id="ARBA00004651"/>
    </source>
</evidence>
<dbReference type="GO" id="GO:0098797">
    <property type="term" value="C:plasma membrane protein complex"/>
    <property type="evidence" value="ECO:0007669"/>
    <property type="project" value="TreeGrafter"/>
</dbReference>
<comment type="similarity">
    <text evidence="2">Belongs to the ABC-4 integral membrane protein family. LolC/E subfamily.</text>
</comment>
<gene>
    <name evidence="10" type="ordered locus">Spith_2285</name>
</gene>
<dbReference type="RefSeq" id="WP_014625842.1">
    <property type="nucleotide sequence ID" value="NC_017583.1"/>
</dbReference>
<keyword evidence="5 7" id="KW-1133">Transmembrane helix</keyword>
<keyword evidence="3" id="KW-1003">Cell membrane</keyword>
<dbReference type="EMBL" id="CP002903">
    <property type="protein sequence ID" value="AEJ62540.1"/>
    <property type="molecule type" value="Genomic_DNA"/>
</dbReference>
<dbReference type="PANTHER" id="PTHR30489">
    <property type="entry name" value="LIPOPROTEIN-RELEASING SYSTEM TRANSMEMBRANE PROTEIN LOLE"/>
    <property type="match status" value="1"/>
</dbReference>
<dbReference type="AlphaFoldDB" id="G0GG64"/>
<reference evidence="10 11" key="1">
    <citation type="submission" date="2011-06" db="EMBL/GenBank/DDBJ databases">
        <title>The complete genome of Spirochaeta thermophila DSM 6578.</title>
        <authorList>
            <consortium name="US DOE Joint Genome Institute (JGI-PGF)"/>
            <person name="Lucas S."/>
            <person name="Lapidus A."/>
            <person name="Bruce D."/>
            <person name="Goodwin L."/>
            <person name="Pitluck S."/>
            <person name="Peters L."/>
            <person name="Kyrpides N."/>
            <person name="Mavromatis K."/>
            <person name="Ivanova N."/>
            <person name="Mikailova N."/>
            <person name="Pagani I."/>
            <person name="Chertkov O."/>
            <person name="Detter J.C."/>
            <person name="Tapia R."/>
            <person name="Han C."/>
            <person name="Land M."/>
            <person name="Hauser L."/>
            <person name="Markowitz V."/>
            <person name="Cheng J.-F."/>
            <person name="Hugenholtz P."/>
            <person name="Woyke T."/>
            <person name="Wu D."/>
            <person name="Spring S."/>
            <person name="Merkhoffer B."/>
            <person name="Schneider S."/>
            <person name="Klenk H.-P."/>
            <person name="Eisen J.A."/>
        </authorList>
    </citation>
    <scope>NUCLEOTIDE SEQUENCE [LARGE SCALE GENOMIC DNA]</scope>
    <source>
        <strain evidence="11">ATCC 700085 / DSM 6578 / Z-1203</strain>
    </source>
</reference>
<keyword evidence="11" id="KW-1185">Reference proteome</keyword>
<dbReference type="InterPro" id="IPR051447">
    <property type="entry name" value="Lipoprotein-release_system"/>
</dbReference>
<dbReference type="Pfam" id="PF02687">
    <property type="entry name" value="FtsX"/>
    <property type="match status" value="1"/>
</dbReference>
<evidence type="ECO:0000313" key="11">
    <source>
        <dbReference type="Proteomes" id="UP000007254"/>
    </source>
</evidence>
<dbReference type="GO" id="GO:0044874">
    <property type="term" value="P:lipoprotein localization to outer membrane"/>
    <property type="evidence" value="ECO:0007669"/>
    <property type="project" value="TreeGrafter"/>
</dbReference>
<evidence type="ECO:0000313" key="10">
    <source>
        <dbReference type="EMBL" id="AEJ62540.1"/>
    </source>
</evidence>
<evidence type="ECO:0008006" key="12">
    <source>
        <dbReference type="Google" id="ProtNLM"/>
    </source>
</evidence>
<sequence>MMFLKMAALSLLRHKRRTVLIVAAVAIAVAALQVLGGMLEGMRVRFFASLTEETGHLQMTGKGYRESLNPYDLSILVSPDIMPALERKAGVVRAEAMIRFGAVLIGSEGRHVMVEGVGLDPGTGFYPRVREDLEGRFLSRKTGVVISRRMARLLWVGRGDEVFLLSEGPLGEPYYLAFVVEGLFSTDSTSFDERMVFVSREAAQELLGISEVTEIRVVCDSPEHADAVKAEIAPLLEQWGAEVWTWKELQGSLVVFITLFDIFVLFMNLTVLVVGASLVVNAVLMNAFDRIREFGTLRAIGLTRRGLVGIIALEGLFYGITGTFLGMGVGVPVVLYFAAHPISSMEGLSEVLVGGSYTFALTAQNAALDMASGLLLAVLSALYAAGVVARKGVYEALTHV</sequence>
<dbReference type="KEGG" id="stq:Spith_2285"/>
<evidence type="ECO:0000256" key="4">
    <source>
        <dbReference type="ARBA" id="ARBA00022692"/>
    </source>
</evidence>
<evidence type="ECO:0000259" key="8">
    <source>
        <dbReference type="Pfam" id="PF02687"/>
    </source>
</evidence>
<evidence type="ECO:0000256" key="7">
    <source>
        <dbReference type="SAM" id="Phobius"/>
    </source>
</evidence>
<evidence type="ECO:0000256" key="2">
    <source>
        <dbReference type="ARBA" id="ARBA00005236"/>
    </source>
</evidence>
<feature type="transmembrane region" description="Helical" evidence="7">
    <location>
        <begin position="306"/>
        <end position="339"/>
    </location>
</feature>
<feature type="transmembrane region" description="Helical" evidence="7">
    <location>
        <begin position="262"/>
        <end position="285"/>
    </location>
</feature>
<proteinExistence type="inferred from homology"/>
<dbReference type="Proteomes" id="UP000007254">
    <property type="component" value="Chromosome"/>
</dbReference>
<comment type="subcellular location">
    <subcellularLocation>
        <location evidence="1">Cell membrane</location>
        <topology evidence="1">Multi-pass membrane protein</topology>
    </subcellularLocation>
</comment>
<evidence type="ECO:0000256" key="3">
    <source>
        <dbReference type="ARBA" id="ARBA00022475"/>
    </source>
</evidence>
<dbReference type="InterPro" id="IPR003838">
    <property type="entry name" value="ABC3_permease_C"/>
</dbReference>